<dbReference type="EMBL" id="CM056741">
    <property type="protein sequence ID" value="KAJ8686332.1"/>
    <property type="molecule type" value="Genomic_DNA"/>
</dbReference>
<organism evidence="1 2">
    <name type="scientific">Eretmocerus hayati</name>
    <dbReference type="NCBI Taxonomy" id="131215"/>
    <lineage>
        <taxon>Eukaryota</taxon>
        <taxon>Metazoa</taxon>
        <taxon>Ecdysozoa</taxon>
        <taxon>Arthropoda</taxon>
        <taxon>Hexapoda</taxon>
        <taxon>Insecta</taxon>
        <taxon>Pterygota</taxon>
        <taxon>Neoptera</taxon>
        <taxon>Endopterygota</taxon>
        <taxon>Hymenoptera</taxon>
        <taxon>Apocrita</taxon>
        <taxon>Proctotrupomorpha</taxon>
        <taxon>Chalcidoidea</taxon>
        <taxon>Aphelinidae</taxon>
        <taxon>Aphelininae</taxon>
        <taxon>Eretmocerus</taxon>
    </lineage>
</organism>
<sequence length="174" mass="20188">MSSNTLFDVLMEIRKIERQISEEKVILEKNQGKVIALERDIVRIQDLQLKASSVLKNAQTKSIASDTELKFLHKSYNKFIQSVNECKKNFQCEKDIVNNELDDLKKYRDRLKEESMKVKAKCDEIAQKLNDVDLQVTIQKKKNAATQLRLQKNLEESLDIESSLTDTLKSRSIQ</sequence>
<dbReference type="Proteomes" id="UP001239111">
    <property type="component" value="Chromosome 1"/>
</dbReference>
<proteinExistence type="predicted"/>
<protein>
    <submittedName>
        <fullName evidence="1">Uncharacterized protein</fullName>
    </submittedName>
</protein>
<name>A0ACC2PSD7_9HYME</name>
<gene>
    <name evidence="1" type="ORF">QAD02_022126</name>
</gene>
<keyword evidence="2" id="KW-1185">Reference proteome</keyword>
<reference evidence="1" key="1">
    <citation type="submission" date="2023-04" db="EMBL/GenBank/DDBJ databases">
        <title>A chromosome-level genome assembly of the parasitoid wasp Eretmocerus hayati.</title>
        <authorList>
            <person name="Zhong Y."/>
            <person name="Liu S."/>
            <person name="Liu Y."/>
        </authorList>
    </citation>
    <scope>NUCLEOTIDE SEQUENCE</scope>
    <source>
        <strain evidence="1">ZJU_SS_LIU_2023</strain>
    </source>
</reference>
<comment type="caution">
    <text evidence="1">The sequence shown here is derived from an EMBL/GenBank/DDBJ whole genome shotgun (WGS) entry which is preliminary data.</text>
</comment>
<evidence type="ECO:0000313" key="2">
    <source>
        <dbReference type="Proteomes" id="UP001239111"/>
    </source>
</evidence>
<accession>A0ACC2PSD7</accession>
<evidence type="ECO:0000313" key="1">
    <source>
        <dbReference type="EMBL" id="KAJ8686332.1"/>
    </source>
</evidence>